<evidence type="ECO:0000313" key="1">
    <source>
        <dbReference type="EMBL" id="TKC88719.1"/>
    </source>
</evidence>
<accession>A0A4U1I5T5</accession>
<name>A0A4U1I5T5_9BURK</name>
<reference evidence="1 2" key="1">
    <citation type="submission" date="2019-04" db="EMBL/GenBank/DDBJ databases">
        <title>Trinickia sp. 7GSK02, isolated from subtropical forest soil.</title>
        <authorList>
            <person name="Gao Z.-H."/>
            <person name="Qiu L.-H."/>
        </authorList>
    </citation>
    <scope>NUCLEOTIDE SEQUENCE [LARGE SCALE GENOMIC DNA]</scope>
    <source>
        <strain evidence="1 2">7GSK02</strain>
    </source>
</reference>
<dbReference type="AlphaFoldDB" id="A0A4U1I5T5"/>
<organism evidence="1 2">
    <name type="scientific">Trinickia terrae</name>
    <dbReference type="NCBI Taxonomy" id="2571161"/>
    <lineage>
        <taxon>Bacteria</taxon>
        <taxon>Pseudomonadati</taxon>
        <taxon>Pseudomonadota</taxon>
        <taxon>Betaproteobacteria</taxon>
        <taxon>Burkholderiales</taxon>
        <taxon>Burkholderiaceae</taxon>
        <taxon>Trinickia</taxon>
    </lineage>
</organism>
<dbReference type="Proteomes" id="UP000305539">
    <property type="component" value="Unassembled WGS sequence"/>
</dbReference>
<dbReference type="EMBL" id="SWJE01000006">
    <property type="protein sequence ID" value="TKC88719.1"/>
    <property type="molecule type" value="Genomic_DNA"/>
</dbReference>
<gene>
    <name evidence="1" type="ORF">FAZ69_13280</name>
</gene>
<dbReference type="OrthoDB" id="8263000at2"/>
<dbReference type="RefSeq" id="WP_136895147.1">
    <property type="nucleotide sequence ID" value="NZ_SWJE01000006.1"/>
</dbReference>
<protein>
    <submittedName>
        <fullName evidence="1">Uncharacterized protein</fullName>
    </submittedName>
</protein>
<sequence>MADTPLLLNFPAALPPSMDFAALLAEAMGYAQDASGDYWTDYNEHDPGLTILEQLCYALTDLGLRGQYEMTELLADERGVIARDTLFTGDQILTCAPLTANDYRKLVYDSVHGLKNFWIEPVEGMPGLYCGWIEQFRWGDKDKLVAQVTAILRANRTLCEDIVSVEVLKQQSLKLAGVLELSPGSDPDEVMGTLLFYLDWKLLPAPMPSAIEAQIDAGQAREQIYEGPRLAYGTIDDAGLVERPATVNLAQIARVVQAVPGVRLLSGLHFVSREDVDGDVLTLKDHTVPFIDIPPQGGPWPFELRDSSGASVLPNAERVTRVFNQCYVDGRARESAVKRSTDSLSYRRLPSGRYLDVQRYHSIQHQFPVTYGLSRYGIPDDFQWQAADAEAAFSQPGSGPAAVKRAAQVKQLRAYLMLFEQVLANAFAQLANARWLFSLRPPEAHSYFAQSLVDNPQADFPDPDAVGELLRDLRAEDRERHGHRAVSLRISHPHRPALRAIWPGTLAERQSRLDEVLSYGSRARHYRHRQAPDGKWIFVLVNVHGMEIAEGELRADSQEEIEREVLEVVYLLERIRREPAAHARHVRLEPHGRDETREPTVAQSYLAKLERLMAQFDPYPQRHNAFLDHLLARFNERFEDDLLQRFDPRPAADDRFLTELASWKSSFLMAYPRASSRRASGFDYSFKIAKAMPFGSGLEHRLYSLLGIGGPQRFARYPQSRARLTARHPGYHYHREGHAAEGMGPAEEERALVFEASHPGLFAHLLRYGTDLARYRIRPERGGWSWELSFLSPGGTWHRLHHSDDAERLKALRNRLVAWLQPDGAAWQHLFDGEGLYVLEHILLRPLAQPLAKDDGFYACRISVLLPDWPVRFQNDEFKRFAERLVRENCPAHVQADCYWLSFAQMERFEHRYEAWASAKYKSVHDAHQEYQALDERSGSLREFLQHLAQQSESS</sequence>
<evidence type="ECO:0000313" key="2">
    <source>
        <dbReference type="Proteomes" id="UP000305539"/>
    </source>
</evidence>
<keyword evidence="2" id="KW-1185">Reference proteome</keyword>
<proteinExistence type="predicted"/>
<comment type="caution">
    <text evidence="1">The sequence shown here is derived from an EMBL/GenBank/DDBJ whole genome shotgun (WGS) entry which is preliminary data.</text>
</comment>